<organism evidence="1 2">
    <name type="scientific">Granulicella aggregans</name>
    <dbReference type="NCBI Taxonomy" id="474949"/>
    <lineage>
        <taxon>Bacteria</taxon>
        <taxon>Pseudomonadati</taxon>
        <taxon>Acidobacteriota</taxon>
        <taxon>Terriglobia</taxon>
        <taxon>Terriglobales</taxon>
        <taxon>Acidobacteriaceae</taxon>
        <taxon>Granulicella</taxon>
    </lineage>
</organism>
<dbReference type="Proteomes" id="UP000540989">
    <property type="component" value="Unassembled WGS sequence"/>
</dbReference>
<sequence>MVNLTNGMVRITRGTELPPSLGSTAPTYTLEGLDGFRATCYGFDKVETALRDSFIFKNEDLKVARLVLDYNPRTQVALDATPI</sequence>
<dbReference type="AlphaFoldDB" id="A0A7W8E6M2"/>
<evidence type="ECO:0000313" key="2">
    <source>
        <dbReference type="Proteomes" id="UP000540989"/>
    </source>
</evidence>
<name>A0A7W8E6M2_9BACT</name>
<accession>A0A7W8E6M2</accession>
<gene>
    <name evidence="1" type="ORF">HDF16_005562</name>
</gene>
<proteinExistence type="predicted"/>
<keyword evidence="2" id="KW-1185">Reference proteome</keyword>
<reference evidence="1 2" key="1">
    <citation type="submission" date="2020-08" db="EMBL/GenBank/DDBJ databases">
        <title>Genomic Encyclopedia of Type Strains, Phase IV (KMG-V): Genome sequencing to study the core and pangenomes of soil and plant-associated prokaryotes.</title>
        <authorList>
            <person name="Whitman W."/>
        </authorList>
    </citation>
    <scope>NUCLEOTIDE SEQUENCE [LARGE SCALE GENOMIC DNA]</scope>
    <source>
        <strain evidence="1 2">M8UP14</strain>
    </source>
</reference>
<comment type="caution">
    <text evidence="1">The sequence shown here is derived from an EMBL/GenBank/DDBJ whole genome shotgun (WGS) entry which is preliminary data.</text>
</comment>
<evidence type="ECO:0000313" key="1">
    <source>
        <dbReference type="EMBL" id="MBB5060826.1"/>
    </source>
</evidence>
<dbReference type="EMBL" id="JACHIP010000020">
    <property type="protein sequence ID" value="MBB5060826.1"/>
    <property type="molecule type" value="Genomic_DNA"/>
</dbReference>
<protein>
    <submittedName>
        <fullName evidence="1">Uncharacterized protein</fullName>
    </submittedName>
</protein>